<dbReference type="PANTHER" id="PTHR16119:SF17">
    <property type="entry name" value="TRANSMEMBRANE PROTEIN 144"/>
    <property type="match status" value="1"/>
</dbReference>
<keyword evidence="4" id="KW-1133">Transmembrane helix</keyword>
<dbReference type="GO" id="GO:0015144">
    <property type="term" value="F:carbohydrate transmembrane transporter activity"/>
    <property type="evidence" value="ECO:0007669"/>
    <property type="project" value="InterPro"/>
</dbReference>
<dbReference type="InterPro" id="IPR012435">
    <property type="entry name" value="TMEM144"/>
</dbReference>
<evidence type="ECO:0000256" key="1">
    <source>
        <dbReference type="ARBA" id="ARBA00004141"/>
    </source>
</evidence>
<dbReference type="EMBL" id="CAJOBG010122456">
    <property type="protein sequence ID" value="CAF4784057.1"/>
    <property type="molecule type" value="Genomic_DNA"/>
</dbReference>
<gene>
    <name evidence="6" type="ORF">OVN521_LOCUS51286</name>
</gene>
<comment type="caution">
    <text evidence="6">The sequence shown here is derived from an EMBL/GenBank/DDBJ whole genome shotgun (WGS) entry which is preliminary data.</text>
</comment>
<dbReference type="InterPro" id="IPR010651">
    <property type="entry name" value="Sugar_transport"/>
</dbReference>
<dbReference type="PANTHER" id="PTHR16119">
    <property type="entry name" value="TRANSMEMBRANE PROTEIN 144"/>
    <property type="match status" value="1"/>
</dbReference>
<dbReference type="AlphaFoldDB" id="A0A821NFR7"/>
<accession>A0A821NFR7</accession>
<evidence type="ECO:0000256" key="5">
    <source>
        <dbReference type="ARBA" id="ARBA00023136"/>
    </source>
</evidence>
<protein>
    <submittedName>
        <fullName evidence="6">Uncharacterized protein</fullName>
    </submittedName>
</protein>
<sequence length="54" mass="5568">VLWTTGNLVTVFCIKTCGLAVGLLIWGTTSLVVGWAGGRFGIFGLAPQVPTTSS</sequence>
<reference evidence="6" key="1">
    <citation type="submission" date="2021-02" db="EMBL/GenBank/DDBJ databases">
        <authorList>
            <person name="Nowell W R."/>
        </authorList>
    </citation>
    <scope>NUCLEOTIDE SEQUENCE</scope>
</reference>
<dbReference type="Proteomes" id="UP000663866">
    <property type="component" value="Unassembled WGS sequence"/>
</dbReference>
<comment type="similarity">
    <text evidence="2">Belongs to the TMEM144 family.</text>
</comment>
<name>A0A821NFR7_9BILA</name>
<keyword evidence="5" id="KW-0472">Membrane</keyword>
<dbReference type="GO" id="GO:0016020">
    <property type="term" value="C:membrane"/>
    <property type="evidence" value="ECO:0007669"/>
    <property type="project" value="UniProtKB-SubCell"/>
</dbReference>
<evidence type="ECO:0000313" key="6">
    <source>
        <dbReference type="EMBL" id="CAF4784057.1"/>
    </source>
</evidence>
<organism evidence="6 7">
    <name type="scientific">Rotaria magnacalcarata</name>
    <dbReference type="NCBI Taxonomy" id="392030"/>
    <lineage>
        <taxon>Eukaryota</taxon>
        <taxon>Metazoa</taxon>
        <taxon>Spiralia</taxon>
        <taxon>Gnathifera</taxon>
        <taxon>Rotifera</taxon>
        <taxon>Eurotatoria</taxon>
        <taxon>Bdelloidea</taxon>
        <taxon>Philodinida</taxon>
        <taxon>Philodinidae</taxon>
        <taxon>Rotaria</taxon>
    </lineage>
</organism>
<keyword evidence="3" id="KW-0812">Transmembrane</keyword>
<evidence type="ECO:0000256" key="2">
    <source>
        <dbReference type="ARBA" id="ARBA00005731"/>
    </source>
</evidence>
<proteinExistence type="inferred from homology"/>
<comment type="subcellular location">
    <subcellularLocation>
        <location evidence="1">Membrane</location>
        <topology evidence="1">Multi-pass membrane protein</topology>
    </subcellularLocation>
</comment>
<dbReference type="Pfam" id="PF07857">
    <property type="entry name" value="TMEM144"/>
    <property type="match status" value="1"/>
</dbReference>
<evidence type="ECO:0000256" key="4">
    <source>
        <dbReference type="ARBA" id="ARBA00022989"/>
    </source>
</evidence>
<evidence type="ECO:0000313" key="7">
    <source>
        <dbReference type="Proteomes" id="UP000663866"/>
    </source>
</evidence>
<feature type="non-terminal residue" evidence="6">
    <location>
        <position position="1"/>
    </location>
</feature>
<keyword evidence="7" id="KW-1185">Reference proteome</keyword>
<evidence type="ECO:0000256" key="3">
    <source>
        <dbReference type="ARBA" id="ARBA00022692"/>
    </source>
</evidence>
<feature type="non-terminal residue" evidence="6">
    <location>
        <position position="54"/>
    </location>
</feature>